<evidence type="ECO:0000313" key="10">
    <source>
        <dbReference type="EMBL" id="GAA2359049.1"/>
    </source>
</evidence>
<evidence type="ECO:0000256" key="5">
    <source>
        <dbReference type="ARBA" id="ARBA00022989"/>
    </source>
</evidence>
<evidence type="ECO:0000256" key="1">
    <source>
        <dbReference type="ARBA" id="ARBA00004141"/>
    </source>
</evidence>
<dbReference type="GO" id="GO:0016757">
    <property type="term" value="F:glycosyltransferase activity"/>
    <property type="evidence" value="ECO:0007669"/>
    <property type="project" value="UniProtKB-KW"/>
</dbReference>
<reference evidence="10 11" key="1">
    <citation type="journal article" date="2019" name="Int. J. Syst. Evol. Microbiol.">
        <title>The Global Catalogue of Microorganisms (GCM) 10K type strain sequencing project: providing services to taxonomists for standard genome sequencing and annotation.</title>
        <authorList>
            <consortium name="The Broad Institute Genomics Platform"/>
            <consortium name="The Broad Institute Genome Sequencing Center for Infectious Disease"/>
            <person name="Wu L."/>
            <person name="Ma J."/>
        </authorList>
    </citation>
    <scope>NUCLEOTIDE SEQUENCE [LARGE SCALE GENOMIC DNA]</scope>
    <source>
        <strain evidence="10 11">JCM 16221</strain>
    </source>
</reference>
<feature type="transmembrane region" description="Helical" evidence="9">
    <location>
        <begin position="490"/>
        <end position="509"/>
    </location>
</feature>
<gene>
    <name evidence="10" type="primary">mptB_2</name>
    <name evidence="10" type="ORF">GCM10009854_41970</name>
</gene>
<feature type="transmembrane region" description="Helical" evidence="9">
    <location>
        <begin position="423"/>
        <end position="441"/>
    </location>
</feature>
<evidence type="ECO:0000256" key="6">
    <source>
        <dbReference type="ARBA" id="ARBA00023136"/>
    </source>
</evidence>
<feature type="transmembrane region" description="Helical" evidence="9">
    <location>
        <begin position="265"/>
        <end position="285"/>
    </location>
</feature>
<evidence type="ECO:0000256" key="7">
    <source>
        <dbReference type="ARBA" id="ARBA00043987"/>
    </source>
</evidence>
<keyword evidence="3" id="KW-0808">Transferase</keyword>
<feature type="transmembrane region" description="Helical" evidence="9">
    <location>
        <begin position="353"/>
        <end position="378"/>
    </location>
</feature>
<comment type="similarity">
    <text evidence="7">Belongs to the MptA/B family.</text>
</comment>
<evidence type="ECO:0000256" key="2">
    <source>
        <dbReference type="ARBA" id="ARBA00022676"/>
    </source>
</evidence>
<keyword evidence="4 9" id="KW-0812">Transmembrane</keyword>
<dbReference type="Pfam" id="PF26314">
    <property type="entry name" value="MptA_B_family"/>
    <property type="match status" value="1"/>
</dbReference>
<dbReference type="InterPro" id="IPR049829">
    <property type="entry name" value="MptA/B-like"/>
</dbReference>
<feature type="transmembrane region" description="Helical" evidence="9">
    <location>
        <begin position="230"/>
        <end position="253"/>
    </location>
</feature>
<dbReference type="Proteomes" id="UP001501218">
    <property type="component" value="Unassembled WGS sequence"/>
</dbReference>
<proteinExistence type="inferred from homology"/>
<keyword evidence="2 10" id="KW-0328">Glycosyltransferase</keyword>
<evidence type="ECO:0000313" key="11">
    <source>
        <dbReference type="Proteomes" id="UP001501218"/>
    </source>
</evidence>
<evidence type="ECO:0000256" key="4">
    <source>
        <dbReference type="ARBA" id="ARBA00022692"/>
    </source>
</evidence>
<accession>A0ABN3GRB3</accession>
<sequence length="548" mass="58809">MRAAVRALVSARHTRLNRGLLRFVIVAAAEEADPTTATPRDETRPGPDTAPEPLAAHEQRQLTALRRFGTTGSLILAAGAFGAGANPVINPLSGTRLLGLLTRMPTVAMAACWLGMLMIVAAWLWMGRLCLPGRTRMLDPRELARTLAMWAIPLALCPPLFSTDMYSYLAQSEVAARGFDPYLVSPAVALGVDHPFTSNVPNIWRDTPSPYGPLFLMFGQLVSRLIGDNVVFGVLVWRAIMLCALAAAIWAIPKLARRCGVHPTAALWLGVANPIVLFHVVSGMHNEALMLGIMLPAIELGLRYRNTTGTLAAGALLTIAGAIKPPGWIALGFFGICVVLARGGRWRDLLRVGALLLAVFLATMTVITVGSGWGLGWIDTFDVPNRVKTVMAPLTAFGMAGGGLSTLLGLGNTMDAMLSITKIIGYVLVAAVCLWMLWISFRRRIHPLAAMGVTFLTLALAVPVLWPWYLLWSVVPLALATNNRRFRVTAMLICAATSLVIPPTGAGFVLRAYQIPLAVIAAIIAFAITLVLVRGRMPSLGLARPSTQ</sequence>
<feature type="transmembrane region" description="Helical" evidence="9">
    <location>
        <begin position="68"/>
        <end position="88"/>
    </location>
</feature>
<dbReference type="EMBL" id="BAAARA010000021">
    <property type="protein sequence ID" value="GAA2359049.1"/>
    <property type="molecule type" value="Genomic_DNA"/>
</dbReference>
<organism evidence="10 11">
    <name type="scientific">Saccharopolyspora halophila</name>
    <dbReference type="NCBI Taxonomy" id="405551"/>
    <lineage>
        <taxon>Bacteria</taxon>
        <taxon>Bacillati</taxon>
        <taxon>Actinomycetota</taxon>
        <taxon>Actinomycetes</taxon>
        <taxon>Pseudonocardiales</taxon>
        <taxon>Pseudonocardiaceae</taxon>
        <taxon>Saccharopolyspora</taxon>
    </lineage>
</organism>
<feature type="region of interest" description="Disordered" evidence="8">
    <location>
        <begin position="33"/>
        <end position="54"/>
    </location>
</feature>
<evidence type="ECO:0000256" key="9">
    <source>
        <dbReference type="SAM" id="Phobius"/>
    </source>
</evidence>
<evidence type="ECO:0000256" key="8">
    <source>
        <dbReference type="SAM" id="MobiDB-lite"/>
    </source>
</evidence>
<dbReference type="NCBIfam" id="NF038066">
    <property type="entry name" value="MptB"/>
    <property type="match status" value="1"/>
</dbReference>
<feature type="transmembrane region" description="Helical" evidence="9">
    <location>
        <begin position="515"/>
        <end position="533"/>
    </location>
</feature>
<comment type="subcellular location">
    <subcellularLocation>
        <location evidence="1">Membrane</location>
        <topology evidence="1">Multi-pass membrane protein</topology>
    </subcellularLocation>
</comment>
<feature type="transmembrane region" description="Helical" evidence="9">
    <location>
        <begin position="447"/>
        <end position="469"/>
    </location>
</feature>
<feature type="transmembrane region" description="Helical" evidence="9">
    <location>
        <begin position="108"/>
        <end position="131"/>
    </location>
</feature>
<feature type="transmembrane region" description="Helical" evidence="9">
    <location>
        <begin position="311"/>
        <end position="341"/>
    </location>
</feature>
<keyword evidence="5 9" id="KW-1133">Transmembrane helix</keyword>
<feature type="transmembrane region" description="Helical" evidence="9">
    <location>
        <begin position="390"/>
        <end position="411"/>
    </location>
</feature>
<comment type="caution">
    <text evidence="10">The sequence shown here is derived from an EMBL/GenBank/DDBJ whole genome shotgun (WGS) entry which is preliminary data.</text>
</comment>
<keyword evidence="11" id="KW-1185">Reference proteome</keyword>
<keyword evidence="6 9" id="KW-0472">Membrane</keyword>
<feature type="transmembrane region" description="Helical" evidence="9">
    <location>
        <begin position="143"/>
        <end position="161"/>
    </location>
</feature>
<name>A0ABN3GRB3_9PSEU</name>
<evidence type="ECO:0000256" key="3">
    <source>
        <dbReference type="ARBA" id="ARBA00022679"/>
    </source>
</evidence>
<protein>
    <submittedName>
        <fullName evidence="10">Polyprenol phosphomannose-dependent alpha 1,6 mannosyltransferase MptB</fullName>
    </submittedName>
</protein>